<keyword evidence="9" id="KW-1185">Reference proteome</keyword>
<dbReference type="InParanoid" id="A0A7N4PPX0"/>
<evidence type="ECO:0000256" key="6">
    <source>
        <dbReference type="RuleBase" id="RU231113"/>
    </source>
</evidence>
<comment type="function">
    <text evidence="6">Has antibacterial activity.</text>
</comment>
<proteinExistence type="inferred from homology"/>
<keyword evidence="3 6" id="KW-0964">Secreted</keyword>
<dbReference type="GO" id="GO:0005576">
    <property type="term" value="C:extracellular region"/>
    <property type="evidence" value="ECO:0007669"/>
    <property type="project" value="UniProtKB-SubCell"/>
</dbReference>
<accession>A0A7N4PPX0</accession>
<evidence type="ECO:0000256" key="5">
    <source>
        <dbReference type="ARBA" id="ARBA00023157"/>
    </source>
</evidence>
<keyword evidence="6" id="KW-0211">Defensin</keyword>
<protein>
    <recommendedName>
        <fullName evidence="6">Beta-defensin</fullName>
    </recommendedName>
</protein>
<keyword evidence="4" id="KW-0732">Signal</keyword>
<comment type="similarity">
    <text evidence="2 6">Belongs to the beta-defensin family.</text>
</comment>
<feature type="domain" description="Beta-defensin" evidence="7">
    <location>
        <begin position="34"/>
        <end position="62"/>
    </location>
</feature>
<sequence length="78" mass="8735">PFHSVILYFHDSGPIDLNNFFFCTVRSGFEDKVCGHGTALCRVKCLPNEIKIGKCPNAFPCCLKTFENHSLNTLKVNS</sequence>
<evidence type="ECO:0000259" key="7">
    <source>
        <dbReference type="Pfam" id="PF13841"/>
    </source>
</evidence>
<evidence type="ECO:0000256" key="4">
    <source>
        <dbReference type="ARBA" id="ARBA00022729"/>
    </source>
</evidence>
<evidence type="ECO:0000313" key="9">
    <source>
        <dbReference type="Proteomes" id="UP000007648"/>
    </source>
</evidence>
<dbReference type="FunCoup" id="A0A7N4PPX0">
    <property type="interactions" value="5"/>
</dbReference>
<dbReference type="Proteomes" id="UP000007648">
    <property type="component" value="Unassembled WGS sequence"/>
</dbReference>
<dbReference type="Pfam" id="PF13841">
    <property type="entry name" value="Defensin_beta_2"/>
    <property type="match status" value="1"/>
</dbReference>
<dbReference type="Ensembl" id="ENSSHAT00000026450.1">
    <property type="protein sequence ID" value="ENSSHAP00000040747.1"/>
    <property type="gene ID" value="ENSSHAG00000026114.1"/>
</dbReference>
<name>A0A7N4PPX0_SARHA</name>
<comment type="subcellular location">
    <subcellularLocation>
        <location evidence="1 6">Secreted</location>
    </subcellularLocation>
</comment>
<reference evidence="8" key="2">
    <citation type="submission" date="2025-08" db="UniProtKB">
        <authorList>
            <consortium name="Ensembl"/>
        </authorList>
    </citation>
    <scope>IDENTIFICATION</scope>
</reference>
<dbReference type="GO" id="GO:0042742">
    <property type="term" value="P:defense response to bacterium"/>
    <property type="evidence" value="ECO:0007669"/>
    <property type="project" value="UniProtKB-UniRule"/>
</dbReference>
<keyword evidence="6" id="KW-0044">Antibiotic</keyword>
<reference evidence="8 9" key="1">
    <citation type="journal article" date="2011" name="Proc. Natl. Acad. Sci. U.S.A.">
        <title>Genetic diversity and population structure of the endangered marsupial Sarcophilus harrisii (Tasmanian devil).</title>
        <authorList>
            <person name="Miller W."/>
            <person name="Hayes V.M."/>
            <person name="Ratan A."/>
            <person name="Petersen D.C."/>
            <person name="Wittekindt N.E."/>
            <person name="Miller J."/>
            <person name="Walenz B."/>
            <person name="Knight J."/>
            <person name="Qi J."/>
            <person name="Zhao F."/>
            <person name="Wang Q."/>
            <person name="Bedoya-Reina O.C."/>
            <person name="Katiyar N."/>
            <person name="Tomsho L.P."/>
            <person name="Kasson L.M."/>
            <person name="Hardie R.A."/>
            <person name="Woodbridge P."/>
            <person name="Tindall E.A."/>
            <person name="Bertelsen M.F."/>
            <person name="Dixon D."/>
            <person name="Pyecroft S."/>
            <person name="Helgen K.M."/>
            <person name="Lesk A.M."/>
            <person name="Pringle T.H."/>
            <person name="Patterson N."/>
            <person name="Zhang Y."/>
            <person name="Kreiss A."/>
            <person name="Woods G.M."/>
            <person name="Jones M.E."/>
            <person name="Schuster S.C."/>
        </authorList>
    </citation>
    <scope>NUCLEOTIDE SEQUENCE [LARGE SCALE GENOMIC DNA]</scope>
</reference>
<evidence type="ECO:0000256" key="3">
    <source>
        <dbReference type="ARBA" id="ARBA00022525"/>
    </source>
</evidence>
<dbReference type="GeneTree" id="ENSGT00970000197837"/>
<organism evidence="8 9">
    <name type="scientific">Sarcophilus harrisii</name>
    <name type="common">Tasmanian devil</name>
    <name type="synonym">Sarcophilus laniarius</name>
    <dbReference type="NCBI Taxonomy" id="9305"/>
    <lineage>
        <taxon>Eukaryota</taxon>
        <taxon>Metazoa</taxon>
        <taxon>Chordata</taxon>
        <taxon>Craniata</taxon>
        <taxon>Vertebrata</taxon>
        <taxon>Euteleostomi</taxon>
        <taxon>Mammalia</taxon>
        <taxon>Metatheria</taxon>
        <taxon>Dasyuromorphia</taxon>
        <taxon>Dasyuridae</taxon>
        <taxon>Sarcophilus</taxon>
    </lineage>
</organism>
<evidence type="ECO:0000256" key="2">
    <source>
        <dbReference type="ARBA" id="ARBA00007371"/>
    </source>
</evidence>
<evidence type="ECO:0000313" key="8">
    <source>
        <dbReference type="Ensembl" id="ENSSHAP00000040747.1"/>
    </source>
</evidence>
<dbReference type="GO" id="GO:0045087">
    <property type="term" value="P:innate immune response"/>
    <property type="evidence" value="ECO:0007669"/>
    <property type="project" value="InterPro"/>
</dbReference>
<dbReference type="AlphaFoldDB" id="A0A7N4PPX0"/>
<evidence type="ECO:0000256" key="1">
    <source>
        <dbReference type="ARBA" id="ARBA00004613"/>
    </source>
</evidence>
<keyword evidence="5" id="KW-1015">Disulfide bond</keyword>
<reference evidence="8" key="3">
    <citation type="submission" date="2025-09" db="UniProtKB">
        <authorList>
            <consortium name="Ensembl"/>
        </authorList>
    </citation>
    <scope>IDENTIFICATION</scope>
</reference>
<keyword evidence="6" id="KW-0929">Antimicrobial</keyword>
<dbReference type="InterPro" id="IPR025933">
    <property type="entry name" value="Beta_defensin_dom"/>
</dbReference>